<reference evidence="2" key="2">
    <citation type="journal article" date="2007" name="Science">
        <title>Draft genome sequence of the sexually transmitted pathogen Trichomonas vaginalis.</title>
        <authorList>
            <person name="Carlton J.M."/>
            <person name="Hirt R.P."/>
            <person name="Silva J.C."/>
            <person name="Delcher A.L."/>
            <person name="Schatz M."/>
            <person name="Zhao Q."/>
            <person name="Wortman J.R."/>
            <person name="Bidwell S.L."/>
            <person name="Alsmark U.C.M."/>
            <person name="Besteiro S."/>
            <person name="Sicheritz-Ponten T."/>
            <person name="Noel C.J."/>
            <person name="Dacks J.B."/>
            <person name="Foster P.G."/>
            <person name="Simillion C."/>
            <person name="Van de Peer Y."/>
            <person name="Miranda-Saavedra D."/>
            <person name="Barton G.J."/>
            <person name="Westrop G.D."/>
            <person name="Mueller S."/>
            <person name="Dessi D."/>
            <person name="Fiori P.L."/>
            <person name="Ren Q."/>
            <person name="Paulsen I."/>
            <person name="Zhang H."/>
            <person name="Bastida-Corcuera F.D."/>
            <person name="Simoes-Barbosa A."/>
            <person name="Brown M.T."/>
            <person name="Hayes R.D."/>
            <person name="Mukherjee M."/>
            <person name="Okumura C.Y."/>
            <person name="Schneider R."/>
            <person name="Smith A.J."/>
            <person name="Vanacova S."/>
            <person name="Villalvazo M."/>
            <person name="Haas B.J."/>
            <person name="Pertea M."/>
            <person name="Feldblyum T.V."/>
            <person name="Utterback T.R."/>
            <person name="Shu C.L."/>
            <person name="Osoegawa K."/>
            <person name="de Jong P.J."/>
            <person name="Hrdy I."/>
            <person name="Horvathova L."/>
            <person name="Zubacova Z."/>
            <person name="Dolezal P."/>
            <person name="Malik S.B."/>
            <person name="Logsdon J.M. Jr."/>
            <person name="Henze K."/>
            <person name="Gupta A."/>
            <person name="Wang C.C."/>
            <person name="Dunne R.L."/>
            <person name="Upcroft J.A."/>
            <person name="Upcroft P."/>
            <person name="White O."/>
            <person name="Salzberg S.L."/>
            <person name="Tang P."/>
            <person name="Chiu C.-H."/>
            <person name="Lee Y.-S."/>
            <person name="Embley T.M."/>
            <person name="Coombs G.H."/>
            <person name="Mottram J.C."/>
            <person name="Tachezy J."/>
            <person name="Fraser-Liggett C.M."/>
            <person name="Johnson P.J."/>
        </authorList>
    </citation>
    <scope>NUCLEOTIDE SEQUENCE [LARGE SCALE GENOMIC DNA]</scope>
    <source>
        <strain evidence="2">G3</strain>
    </source>
</reference>
<feature type="compositionally biased region" description="Polar residues" evidence="1">
    <location>
        <begin position="243"/>
        <end position="261"/>
    </location>
</feature>
<organism evidence="2 3">
    <name type="scientific">Trichomonas vaginalis (strain ATCC PRA-98 / G3)</name>
    <dbReference type="NCBI Taxonomy" id="412133"/>
    <lineage>
        <taxon>Eukaryota</taxon>
        <taxon>Metamonada</taxon>
        <taxon>Parabasalia</taxon>
        <taxon>Trichomonadida</taxon>
        <taxon>Trichomonadidae</taxon>
        <taxon>Trichomonas</taxon>
    </lineage>
</organism>
<evidence type="ECO:0000256" key="1">
    <source>
        <dbReference type="SAM" id="MobiDB-lite"/>
    </source>
</evidence>
<evidence type="ECO:0000313" key="2">
    <source>
        <dbReference type="EMBL" id="EAY03578.1"/>
    </source>
</evidence>
<feature type="compositionally biased region" description="Polar residues" evidence="1">
    <location>
        <begin position="269"/>
        <end position="284"/>
    </location>
</feature>
<feature type="region of interest" description="Disordered" evidence="1">
    <location>
        <begin position="243"/>
        <end position="330"/>
    </location>
</feature>
<reference evidence="2" key="1">
    <citation type="submission" date="2006-10" db="EMBL/GenBank/DDBJ databases">
        <authorList>
            <person name="Amadeo P."/>
            <person name="Zhao Q."/>
            <person name="Wortman J."/>
            <person name="Fraser-Liggett C."/>
            <person name="Carlton J."/>
        </authorList>
    </citation>
    <scope>NUCLEOTIDE SEQUENCE</scope>
    <source>
        <strain evidence="2">G3</strain>
    </source>
</reference>
<dbReference type="VEuPathDB" id="TrichDB:TVAG_042300"/>
<dbReference type="Proteomes" id="UP000001542">
    <property type="component" value="Unassembled WGS sequence"/>
</dbReference>
<dbReference type="KEGG" id="tva:4761424"/>
<dbReference type="RefSeq" id="XP_001315801.1">
    <property type="nucleotide sequence ID" value="XM_001315766.1"/>
</dbReference>
<name>A2EUW9_TRIV3</name>
<evidence type="ECO:0000313" key="3">
    <source>
        <dbReference type="Proteomes" id="UP000001542"/>
    </source>
</evidence>
<dbReference type="AlphaFoldDB" id="A2EUW9"/>
<feature type="compositionally biased region" description="Polar residues" evidence="1">
    <location>
        <begin position="293"/>
        <end position="304"/>
    </location>
</feature>
<dbReference type="VEuPathDB" id="TrichDB:TVAGG3_0192520"/>
<accession>A2EUW9</accession>
<dbReference type="EMBL" id="DS113501">
    <property type="protein sequence ID" value="EAY03578.1"/>
    <property type="molecule type" value="Genomic_DNA"/>
</dbReference>
<keyword evidence="3" id="KW-1185">Reference proteome</keyword>
<sequence>MYILQDVQLIYEQIQPRALKLIAIISNALVVAPPNYQQELIYMAISALKVYWQYASKTEFHNAITLVLNSALRTQYYYTICKFNELHQGGISKKKIVKLICERGLKYPVDFDIISEYSNSLDSATLITAVTALYNLGTENEIFTRISISLIFNIALKLGDKIDVRNYFADVIRKLFTLIGCLTQNNQNESLVLILCETLSSFTQNNVYWLQQCLISCFSSLKASKNSPEYFDALFKIDSNSSSKPMISRRTTLQERCQSTPKIPRLSLSDMNNSKTNQSRSRPNTSRDKMKLMTSSTRVANVSLTERRKEIPKSPKLPTRKSKNSSTLSKTTEIGPSIVVTSVKKLL</sequence>
<dbReference type="InParanoid" id="A2EUW9"/>
<protein>
    <submittedName>
        <fullName evidence="2">Uncharacterized protein</fullName>
    </submittedName>
</protein>
<proteinExistence type="predicted"/>
<gene>
    <name evidence="2" type="ORF">TVAG_042300</name>
</gene>